<dbReference type="GO" id="GO:0034620">
    <property type="term" value="P:cellular response to unfolded protein"/>
    <property type="evidence" value="ECO:0007669"/>
    <property type="project" value="TreeGrafter"/>
</dbReference>
<evidence type="ECO:0008006" key="10">
    <source>
        <dbReference type="Google" id="ProtNLM"/>
    </source>
</evidence>
<keyword evidence="3 7" id="KW-0812">Transmembrane</keyword>
<accession>A0AA88XCH9</accession>
<dbReference type="InterPro" id="IPR006213">
    <property type="entry name" value="Bax_inhbtr1_CS"/>
</dbReference>
<evidence type="ECO:0000313" key="8">
    <source>
        <dbReference type="EMBL" id="KAK3082664.1"/>
    </source>
</evidence>
<dbReference type="GO" id="GO:0006915">
    <property type="term" value="P:apoptotic process"/>
    <property type="evidence" value="ECO:0007669"/>
    <property type="project" value="UniProtKB-KW"/>
</dbReference>
<dbReference type="EMBL" id="VSWD01000014">
    <property type="protein sequence ID" value="KAK3082664.1"/>
    <property type="molecule type" value="Genomic_DNA"/>
</dbReference>
<evidence type="ECO:0000256" key="7">
    <source>
        <dbReference type="RuleBase" id="RU004379"/>
    </source>
</evidence>
<dbReference type="GO" id="GO:0019899">
    <property type="term" value="F:enzyme binding"/>
    <property type="evidence" value="ECO:0007669"/>
    <property type="project" value="TreeGrafter"/>
</dbReference>
<feature type="transmembrane region" description="Helical" evidence="7">
    <location>
        <begin position="67"/>
        <end position="84"/>
    </location>
</feature>
<evidence type="ECO:0000313" key="9">
    <source>
        <dbReference type="Proteomes" id="UP001186944"/>
    </source>
</evidence>
<reference evidence="8" key="1">
    <citation type="submission" date="2019-08" db="EMBL/GenBank/DDBJ databases">
        <title>The improved chromosome-level genome for the pearl oyster Pinctada fucata martensii using PacBio sequencing and Hi-C.</title>
        <authorList>
            <person name="Zheng Z."/>
        </authorList>
    </citation>
    <scope>NUCLEOTIDE SEQUENCE</scope>
    <source>
        <strain evidence="8">ZZ-2019</strain>
        <tissue evidence="8">Adductor muscle</tissue>
    </source>
</reference>
<comment type="caution">
    <text evidence="8">The sequence shown here is derived from an EMBL/GenBank/DDBJ whole genome shotgun (WGS) entry which is preliminary data.</text>
</comment>
<feature type="transmembrane region" description="Helical" evidence="7">
    <location>
        <begin position="179"/>
        <end position="198"/>
    </location>
</feature>
<feature type="transmembrane region" description="Helical" evidence="7">
    <location>
        <begin position="124"/>
        <end position="144"/>
    </location>
</feature>
<evidence type="ECO:0000256" key="3">
    <source>
        <dbReference type="ARBA" id="ARBA00022692"/>
    </source>
</evidence>
<dbReference type="PANTHER" id="PTHR23291">
    <property type="entry name" value="BAX INHIBITOR-RELATED"/>
    <property type="match status" value="1"/>
</dbReference>
<dbReference type="Pfam" id="PF01027">
    <property type="entry name" value="Bax1-I"/>
    <property type="match status" value="1"/>
</dbReference>
<evidence type="ECO:0000256" key="2">
    <source>
        <dbReference type="ARBA" id="ARBA00010350"/>
    </source>
</evidence>
<dbReference type="GO" id="GO:0003676">
    <property type="term" value="F:nucleic acid binding"/>
    <property type="evidence" value="ECO:0007669"/>
    <property type="project" value="InterPro"/>
</dbReference>
<dbReference type="GO" id="GO:0033119">
    <property type="term" value="P:negative regulation of RNA splicing"/>
    <property type="evidence" value="ECO:0007669"/>
    <property type="project" value="TreeGrafter"/>
</dbReference>
<evidence type="ECO:0000256" key="4">
    <source>
        <dbReference type="ARBA" id="ARBA00022703"/>
    </source>
</evidence>
<dbReference type="Gene3D" id="3.30.420.10">
    <property type="entry name" value="Ribonuclease H-like superfamily/Ribonuclease H"/>
    <property type="match status" value="1"/>
</dbReference>
<gene>
    <name evidence="8" type="ORF">FSP39_002001</name>
</gene>
<name>A0AA88XCH9_PINIB</name>
<comment type="similarity">
    <text evidence="2 7">Belongs to the BI1 family.</text>
</comment>
<dbReference type="GO" id="GO:0031966">
    <property type="term" value="C:mitochondrial membrane"/>
    <property type="evidence" value="ECO:0007669"/>
    <property type="project" value="TreeGrafter"/>
</dbReference>
<keyword evidence="9" id="KW-1185">Reference proteome</keyword>
<protein>
    <recommendedName>
        <fullName evidence="10">Bax inhibitor 1</fullName>
    </recommendedName>
</protein>
<proteinExistence type="inferred from homology"/>
<organism evidence="8 9">
    <name type="scientific">Pinctada imbricata</name>
    <name type="common">Atlantic pearl-oyster</name>
    <name type="synonym">Pinctada martensii</name>
    <dbReference type="NCBI Taxonomy" id="66713"/>
    <lineage>
        <taxon>Eukaryota</taxon>
        <taxon>Metazoa</taxon>
        <taxon>Spiralia</taxon>
        <taxon>Lophotrochozoa</taxon>
        <taxon>Mollusca</taxon>
        <taxon>Bivalvia</taxon>
        <taxon>Autobranchia</taxon>
        <taxon>Pteriomorphia</taxon>
        <taxon>Pterioida</taxon>
        <taxon>Pterioidea</taxon>
        <taxon>Pteriidae</taxon>
        <taxon>Pinctada</taxon>
    </lineage>
</organism>
<keyword evidence="5 7" id="KW-1133">Transmembrane helix</keyword>
<dbReference type="PANTHER" id="PTHR23291:SF32">
    <property type="entry name" value="BAX INHIBITOR 1"/>
    <property type="match status" value="1"/>
</dbReference>
<sequence length="291" mass="32599">MAKICENYVLNVVKDVARWRGYDATCTGPREPYVQSHLKKVYGALSISMLTAAVGAYVHLFTGLMKAGLLTSLASLGLMIWLAATHHSKETEGKRLAIFAGFTFFSGMSLGPLLDHVIDIDPSIITTAFMGTTVVFVSFSLAALYNTDRTFLFMGGMLMSGLSWLLLAGFLNIFFQSSLIWDVYLYGGLIIFCLFVLYDTQLIVEKRRNGDEDYIWHSVDLFLDFINIFRKLMIILSKKDNAPVYKSLTAMTAIHDCGFNFIEHPPYSPDLAPSDIHLAPTFSQIMMSYLQ</sequence>
<dbReference type="PROSITE" id="PS01243">
    <property type="entry name" value="BI1"/>
    <property type="match status" value="1"/>
</dbReference>
<evidence type="ECO:0000256" key="5">
    <source>
        <dbReference type="ARBA" id="ARBA00022989"/>
    </source>
</evidence>
<dbReference type="Proteomes" id="UP001186944">
    <property type="component" value="Unassembled WGS sequence"/>
</dbReference>
<keyword evidence="6 7" id="KW-0472">Membrane</keyword>
<comment type="subcellular location">
    <subcellularLocation>
        <location evidence="1">Membrane</location>
        <topology evidence="1">Multi-pass membrane protein</topology>
    </subcellularLocation>
</comment>
<feature type="transmembrane region" description="Helical" evidence="7">
    <location>
        <begin position="151"/>
        <end position="173"/>
    </location>
</feature>
<dbReference type="InterPro" id="IPR006214">
    <property type="entry name" value="Bax_inhibitor_1-related"/>
</dbReference>
<dbReference type="AlphaFoldDB" id="A0AA88XCH9"/>
<feature type="transmembrane region" description="Helical" evidence="7">
    <location>
        <begin position="41"/>
        <end position="61"/>
    </location>
</feature>
<dbReference type="GO" id="GO:2001234">
    <property type="term" value="P:negative regulation of apoptotic signaling pathway"/>
    <property type="evidence" value="ECO:0007669"/>
    <property type="project" value="TreeGrafter"/>
</dbReference>
<evidence type="ECO:0000256" key="6">
    <source>
        <dbReference type="ARBA" id="ARBA00023136"/>
    </source>
</evidence>
<dbReference type="InterPro" id="IPR036397">
    <property type="entry name" value="RNaseH_sf"/>
</dbReference>
<feature type="transmembrane region" description="Helical" evidence="7">
    <location>
        <begin position="96"/>
        <end position="118"/>
    </location>
</feature>
<dbReference type="CDD" id="cd10430">
    <property type="entry name" value="BI-1"/>
    <property type="match status" value="1"/>
</dbReference>
<keyword evidence="4" id="KW-0053">Apoptosis</keyword>
<evidence type="ECO:0000256" key="1">
    <source>
        <dbReference type="ARBA" id="ARBA00004141"/>
    </source>
</evidence>